<accession>A0A9D4CUX6</accession>
<sequence length="70" mass="7828">MNFTGMEFDITDFIDVVEPIQEDSFNAALSETVLDDQGIIYTIIERGSQQGHPMLVSNLGYTYSVKVHVS</sequence>
<gene>
    <name evidence="1" type="ORF">DPMN_040375</name>
</gene>
<evidence type="ECO:0000313" key="1">
    <source>
        <dbReference type="EMBL" id="KAH3733936.1"/>
    </source>
</evidence>
<dbReference type="Proteomes" id="UP000828390">
    <property type="component" value="Unassembled WGS sequence"/>
</dbReference>
<reference evidence="1" key="2">
    <citation type="submission" date="2020-11" db="EMBL/GenBank/DDBJ databases">
        <authorList>
            <person name="McCartney M.A."/>
            <person name="Auch B."/>
            <person name="Kono T."/>
            <person name="Mallez S."/>
            <person name="Becker A."/>
            <person name="Gohl D.M."/>
            <person name="Silverstein K.A.T."/>
            <person name="Koren S."/>
            <person name="Bechman K.B."/>
            <person name="Herman A."/>
            <person name="Abrahante J.E."/>
            <person name="Garbe J."/>
        </authorList>
    </citation>
    <scope>NUCLEOTIDE SEQUENCE</scope>
    <source>
        <strain evidence="1">Duluth1</strain>
        <tissue evidence="1">Whole animal</tissue>
    </source>
</reference>
<reference evidence="1" key="1">
    <citation type="journal article" date="2019" name="bioRxiv">
        <title>The Genome of the Zebra Mussel, Dreissena polymorpha: A Resource for Invasive Species Research.</title>
        <authorList>
            <person name="McCartney M.A."/>
            <person name="Auch B."/>
            <person name="Kono T."/>
            <person name="Mallez S."/>
            <person name="Zhang Y."/>
            <person name="Obille A."/>
            <person name="Becker A."/>
            <person name="Abrahante J.E."/>
            <person name="Garbe J."/>
            <person name="Badalamenti J.P."/>
            <person name="Herman A."/>
            <person name="Mangelson H."/>
            <person name="Liachko I."/>
            <person name="Sullivan S."/>
            <person name="Sone E.D."/>
            <person name="Koren S."/>
            <person name="Silverstein K.A.T."/>
            <person name="Beckman K.B."/>
            <person name="Gohl D.M."/>
        </authorList>
    </citation>
    <scope>NUCLEOTIDE SEQUENCE</scope>
    <source>
        <strain evidence="1">Duluth1</strain>
        <tissue evidence="1">Whole animal</tissue>
    </source>
</reference>
<dbReference type="EMBL" id="JAIWYP010000011">
    <property type="protein sequence ID" value="KAH3733936.1"/>
    <property type="molecule type" value="Genomic_DNA"/>
</dbReference>
<evidence type="ECO:0000313" key="2">
    <source>
        <dbReference type="Proteomes" id="UP000828390"/>
    </source>
</evidence>
<name>A0A9D4CUX6_DREPO</name>
<keyword evidence="2" id="KW-1185">Reference proteome</keyword>
<dbReference type="AlphaFoldDB" id="A0A9D4CUX6"/>
<organism evidence="1 2">
    <name type="scientific">Dreissena polymorpha</name>
    <name type="common">Zebra mussel</name>
    <name type="synonym">Mytilus polymorpha</name>
    <dbReference type="NCBI Taxonomy" id="45954"/>
    <lineage>
        <taxon>Eukaryota</taxon>
        <taxon>Metazoa</taxon>
        <taxon>Spiralia</taxon>
        <taxon>Lophotrochozoa</taxon>
        <taxon>Mollusca</taxon>
        <taxon>Bivalvia</taxon>
        <taxon>Autobranchia</taxon>
        <taxon>Heteroconchia</taxon>
        <taxon>Euheterodonta</taxon>
        <taxon>Imparidentia</taxon>
        <taxon>Neoheterodontei</taxon>
        <taxon>Myida</taxon>
        <taxon>Dreissenoidea</taxon>
        <taxon>Dreissenidae</taxon>
        <taxon>Dreissena</taxon>
    </lineage>
</organism>
<protein>
    <submittedName>
        <fullName evidence="1">Uncharacterized protein</fullName>
    </submittedName>
</protein>
<proteinExistence type="predicted"/>
<comment type="caution">
    <text evidence="1">The sequence shown here is derived from an EMBL/GenBank/DDBJ whole genome shotgun (WGS) entry which is preliminary data.</text>
</comment>